<keyword evidence="4" id="KW-1185">Reference proteome</keyword>
<dbReference type="Proteomes" id="UP000534001">
    <property type="component" value="Unassembled WGS sequence"/>
</dbReference>
<evidence type="ECO:0000313" key="1">
    <source>
        <dbReference type="EMBL" id="CAD2081891.1"/>
    </source>
</evidence>
<dbReference type="EMBL" id="CAJEWA010000008">
    <property type="protein sequence ID" value="CAD2081891.1"/>
    <property type="molecule type" value="Genomic_DNA"/>
</dbReference>
<proteinExistence type="predicted"/>
<comment type="caution">
    <text evidence="1">The sequence shown here is derived from an EMBL/GenBank/DDBJ whole genome shotgun (WGS) entry which is preliminary data.</text>
</comment>
<reference evidence="1 3" key="1">
    <citation type="submission" date="2020-07" db="EMBL/GenBank/DDBJ databases">
        <authorList>
            <person name="Criscuolo A."/>
        </authorList>
    </citation>
    <scope>NUCLEOTIDE SEQUENCE [LARGE SCALE GENOMIC DNA]</scope>
    <source>
        <strain evidence="1">CIP111751</strain>
    </source>
</reference>
<name>A0A6V7RRT8_9STAP</name>
<protein>
    <submittedName>
        <fullName evidence="1">Uncharacterized protein</fullName>
    </submittedName>
</protein>
<dbReference type="EMBL" id="JACHFF010000001">
    <property type="protein sequence ID" value="MBB6423247.1"/>
    <property type="molecule type" value="Genomic_DNA"/>
</dbReference>
<gene>
    <name evidence="2" type="ORF">HNR41_001173</name>
    <name evidence="1" type="ORF">JEOCOQ751_02210</name>
</gene>
<reference evidence="2 4" key="2">
    <citation type="submission" date="2020-08" db="EMBL/GenBank/DDBJ databases">
        <title>Genomic Encyclopedia of Type Strains, Phase IV (KMG-IV): sequencing the most valuable type-strain genomes for metagenomic binning, comparative biology and taxonomic classification.</title>
        <authorList>
            <person name="Goeker M."/>
        </authorList>
    </citation>
    <scope>NUCLEOTIDE SEQUENCE [LARGE SCALE GENOMIC DNA]</scope>
    <source>
        <strain evidence="2 4">DSM 22419</strain>
    </source>
</reference>
<evidence type="ECO:0000313" key="3">
    <source>
        <dbReference type="Proteomes" id="UP000534001"/>
    </source>
</evidence>
<organism evidence="1 3">
    <name type="scientific">Jeotgalicoccus coquinae</name>
    <dbReference type="NCBI Taxonomy" id="709509"/>
    <lineage>
        <taxon>Bacteria</taxon>
        <taxon>Bacillati</taxon>
        <taxon>Bacillota</taxon>
        <taxon>Bacilli</taxon>
        <taxon>Bacillales</taxon>
        <taxon>Staphylococcaceae</taxon>
        <taxon>Jeotgalicoccus</taxon>
    </lineage>
</organism>
<dbReference type="Proteomes" id="UP000545588">
    <property type="component" value="Unassembled WGS sequence"/>
</dbReference>
<accession>A0A6V7RRT8</accession>
<evidence type="ECO:0000313" key="2">
    <source>
        <dbReference type="EMBL" id="MBB6423247.1"/>
    </source>
</evidence>
<evidence type="ECO:0000313" key="4">
    <source>
        <dbReference type="Proteomes" id="UP000545588"/>
    </source>
</evidence>
<dbReference type="AlphaFoldDB" id="A0A6V7RRT8"/>
<sequence>MLCAYETYMNFHKHILNVSTIDYNHFLFSNIVKFKVLYMNVIVLPV</sequence>